<dbReference type="GO" id="GO:0009536">
    <property type="term" value="C:plastid"/>
    <property type="evidence" value="ECO:0007669"/>
    <property type="project" value="UniProtKB-ARBA"/>
</dbReference>
<dbReference type="InterPro" id="IPR029045">
    <property type="entry name" value="ClpP/crotonase-like_dom_sf"/>
</dbReference>
<evidence type="ECO:0000256" key="3">
    <source>
        <dbReference type="ARBA" id="ARBA00022801"/>
    </source>
</evidence>
<dbReference type="PANTHER" id="PTHR10381:SF12">
    <property type="entry name" value="ATP-DEPENDENT CLP PROTEASE PROTEOLYTIC SUBUNIT 5, CHLOROPLASTIC"/>
    <property type="match status" value="1"/>
</dbReference>
<dbReference type="NCBIfam" id="NF009205">
    <property type="entry name" value="PRK12553.1"/>
    <property type="match status" value="1"/>
</dbReference>
<dbReference type="InterPro" id="IPR023562">
    <property type="entry name" value="ClpP/TepA"/>
</dbReference>
<organism evidence="8 9">
    <name type="scientific">Carex littledalei</name>
    <dbReference type="NCBI Taxonomy" id="544730"/>
    <lineage>
        <taxon>Eukaryota</taxon>
        <taxon>Viridiplantae</taxon>
        <taxon>Streptophyta</taxon>
        <taxon>Embryophyta</taxon>
        <taxon>Tracheophyta</taxon>
        <taxon>Spermatophyta</taxon>
        <taxon>Magnoliopsida</taxon>
        <taxon>Liliopsida</taxon>
        <taxon>Poales</taxon>
        <taxon>Cyperaceae</taxon>
        <taxon>Cyperoideae</taxon>
        <taxon>Cariceae</taxon>
        <taxon>Carex</taxon>
        <taxon>Carex subgen. Euthyceras</taxon>
    </lineage>
</organism>
<dbReference type="Pfam" id="PF00574">
    <property type="entry name" value="CLP_protease"/>
    <property type="match status" value="1"/>
</dbReference>
<comment type="catalytic activity">
    <reaction evidence="5 6">
        <text>Hydrolysis of proteins to small peptides in the presence of ATP and magnesium. alpha-casein is the usual test substrate. In the absence of ATP, only oligopeptides shorter than five residues are hydrolyzed (such as succinyl-Leu-Tyr-|-NHMec, and Leu-Tyr-Leu-|-Tyr-Trp, in which cleavage of the -Tyr-|-Leu- and -Tyr-|-Trp bonds also occurs).</text>
        <dbReference type="EC" id="3.4.21.92"/>
    </reaction>
</comment>
<proteinExistence type="inferred from homology"/>
<dbReference type="OrthoDB" id="2017408at2759"/>
<name>A0A833VSP1_9POAL</name>
<evidence type="ECO:0000313" key="9">
    <source>
        <dbReference type="Proteomes" id="UP000623129"/>
    </source>
</evidence>
<dbReference type="PRINTS" id="PR00127">
    <property type="entry name" value="CLPPROTEASEP"/>
</dbReference>
<dbReference type="GO" id="GO:0004252">
    <property type="term" value="F:serine-type endopeptidase activity"/>
    <property type="evidence" value="ECO:0007669"/>
    <property type="project" value="UniProtKB-EC"/>
</dbReference>
<dbReference type="InterPro" id="IPR033135">
    <property type="entry name" value="ClpP_His_AS"/>
</dbReference>
<gene>
    <name evidence="8" type="ORF">FCM35_KLT09374</name>
</gene>
<dbReference type="GO" id="GO:0004176">
    <property type="term" value="F:ATP-dependent peptidase activity"/>
    <property type="evidence" value="ECO:0007669"/>
    <property type="project" value="InterPro"/>
</dbReference>
<dbReference type="PANTHER" id="PTHR10381">
    <property type="entry name" value="ATP-DEPENDENT CLP PROTEASE PROTEOLYTIC SUBUNIT"/>
    <property type="match status" value="1"/>
</dbReference>
<dbReference type="SUPFAM" id="SSF52096">
    <property type="entry name" value="ClpP/crotonase"/>
    <property type="match status" value="1"/>
</dbReference>
<dbReference type="GO" id="GO:0051117">
    <property type="term" value="F:ATPase binding"/>
    <property type="evidence" value="ECO:0007669"/>
    <property type="project" value="TreeGrafter"/>
</dbReference>
<dbReference type="InterPro" id="IPR001907">
    <property type="entry name" value="ClpP"/>
</dbReference>
<reference evidence="8" key="1">
    <citation type="submission" date="2020-01" db="EMBL/GenBank/DDBJ databases">
        <title>Genome sequence of Kobresia littledalei, the first chromosome-level genome in the family Cyperaceae.</title>
        <authorList>
            <person name="Qu G."/>
        </authorList>
    </citation>
    <scope>NUCLEOTIDE SEQUENCE</scope>
    <source>
        <strain evidence="8">C.B.Clarke</strain>
        <tissue evidence="8">Leaf</tissue>
    </source>
</reference>
<feature type="active site" evidence="6">
    <location>
        <position position="210"/>
    </location>
</feature>
<dbReference type="GO" id="GO:0006515">
    <property type="term" value="P:protein quality control for misfolded or incompletely synthesized proteins"/>
    <property type="evidence" value="ECO:0007669"/>
    <property type="project" value="TreeGrafter"/>
</dbReference>
<keyword evidence="4" id="KW-0720">Serine protease</keyword>
<accession>A0A833VSP1</accession>
<comment type="similarity">
    <text evidence="1 7">Belongs to the peptidase S14 family.</text>
</comment>
<dbReference type="Gene3D" id="3.90.226.10">
    <property type="entry name" value="2-enoyl-CoA Hydratase, Chain A, domain 1"/>
    <property type="match status" value="1"/>
</dbReference>
<dbReference type="Proteomes" id="UP000623129">
    <property type="component" value="Unassembled WGS sequence"/>
</dbReference>
<evidence type="ECO:0000256" key="1">
    <source>
        <dbReference type="ARBA" id="ARBA00007039"/>
    </source>
</evidence>
<dbReference type="CDD" id="cd07017">
    <property type="entry name" value="S14_ClpP_2"/>
    <property type="match status" value="1"/>
</dbReference>
<evidence type="ECO:0000256" key="6">
    <source>
        <dbReference type="PROSITE-ProRule" id="PRU10086"/>
    </source>
</evidence>
<dbReference type="PROSITE" id="PS00382">
    <property type="entry name" value="CLP_PROTEASE_HIS"/>
    <property type="match status" value="1"/>
</dbReference>
<dbReference type="HAMAP" id="MF_00444">
    <property type="entry name" value="ClpP"/>
    <property type="match status" value="1"/>
</dbReference>
<evidence type="ECO:0000313" key="8">
    <source>
        <dbReference type="EMBL" id="KAF3340530.1"/>
    </source>
</evidence>
<keyword evidence="9" id="KW-1185">Reference proteome</keyword>
<keyword evidence="3" id="KW-0378">Hydrolase</keyword>
<dbReference type="GO" id="GO:0009368">
    <property type="term" value="C:endopeptidase Clp complex"/>
    <property type="evidence" value="ECO:0007669"/>
    <property type="project" value="TreeGrafter"/>
</dbReference>
<evidence type="ECO:0000256" key="4">
    <source>
        <dbReference type="ARBA" id="ARBA00022825"/>
    </source>
</evidence>
<evidence type="ECO:0000256" key="5">
    <source>
        <dbReference type="ARBA" id="ARBA00034021"/>
    </source>
</evidence>
<dbReference type="NCBIfam" id="NF001368">
    <property type="entry name" value="PRK00277.1"/>
    <property type="match status" value="1"/>
</dbReference>
<dbReference type="EMBL" id="SWLB01000002">
    <property type="protein sequence ID" value="KAF3340530.1"/>
    <property type="molecule type" value="Genomic_DNA"/>
</dbReference>
<evidence type="ECO:0000256" key="7">
    <source>
        <dbReference type="RuleBase" id="RU003567"/>
    </source>
</evidence>
<sequence length="291" mass="31908">MATSSSSSLMATAKYNCNYYYKDHNRKPLNPTKTLPRLSFSTRKNQNRKPICVEASSSSFSTQRQGIWSIRDDLVMPTSAMAMQVVANNNPKDKGPPPLVMERFHSVIDQLFNHRIIRLGGPLEDDVANVLVSQLLYLDAVDPTKDIVMYVNSPGGSVTAGMAVFDTMKHIRADVSTVCIGLAASMSAFVLSAGTKGKRYSLPNARIMIHQPIGGIQGSQSDMEVQVNEVLHHHAVLSGYLAYHTGHPLEKIVADTDRDFFMSAKEAKEYGLIDGVITNPLKALQAQPVSN</sequence>
<protein>
    <recommendedName>
        <fullName evidence="7">ATP-dependent Clp protease proteolytic subunit</fullName>
    </recommendedName>
</protein>
<keyword evidence="2 8" id="KW-0645">Protease</keyword>
<dbReference type="FunFam" id="3.90.226.10:FF:000014">
    <property type="entry name" value="ATP-dependent Clp protease proteolytic subunit"/>
    <property type="match status" value="1"/>
</dbReference>
<comment type="caution">
    <text evidence="8">The sequence shown here is derived from an EMBL/GenBank/DDBJ whole genome shotgun (WGS) entry which is preliminary data.</text>
</comment>
<dbReference type="AlphaFoldDB" id="A0A833VSP1"/>
<evidence type="ECO:0000256" key="2">
    <source>
        <dbReference type="ARBA" id="ARBA00022670"/>
    </source>
</evidence>